<feature type="region of interest" description="Disordered" evidence="2">
    <location>
        <begin position="251"/>
        <end position="290"/>
    </location>
</feature>
<reference evidence="4" key="1">
    <citation type="submission" date="2019-09" db="EMBL/GenBank/DDBJ databases">
        <title>Characterisation of the sponge microbiome using genome-centric metagenomics.</title>
        <authorList>
            <person name="Engelberts J.P."/>
            <person name="Robbins S.J."/>
            <person name="De Goeij J.M."/>
            <person name="Aranda M."/>
            <person name="Bell S.C."/>
            <person name="Webster N.S."/>
        </authorList>
    </citation>
    <scope>NUCLEOTIDE SEQUENCE</scope>
    <source>
        <strain evidence="4">SB0662_bin_9</strain>
    </source>
</reference>
<keyword evidence="1" id="KW-0677">Repeat</keyword>
<feature type="domain" description="Fibronectin type-III" evidence="3">
    <location>
        <begin position="1124"/>
        <end position="1216"/>
    </location>
</feature>
<feature type="domain" description="Fibronectin type-III" evidence="3">
    <location>
        <begin position="2409"/>
        <end position="2505"/>
    </location>
</feature>
<feature type="region of interest" description="Disordered" evidence="2">
    <location>
        <begin position="452"/>
        <end position="475"/>
    </location>
</feature>
<dbReference type="InterPro" id="IPR036116">
    <property type="entry name" value="FN3_sf"/>
</dbReference>
<feature type="domain" description="Fibronectin type-III" evidence="3">
    <location>
        <begin position="944"/>
        <end position="1040"/>
    </location>
</feature>
<sequence>MAELILGCVNFVYFLPPDDALPAITKAMPLLSARDAFACIDVYSMPSKDGEKFGTINGSRLGYYGITGMHKSDPNQEYPDWWQIQWTEHEKGWVPIWGPIGTTKDCPNTEHKPEGDMVWVQTFGDVHRVPVAWPPAPSDLRAVIRGSAVEVSWIPSRTPEGVPDHLKVTGYRIWRYQQGTGIFGGVSNTVTQRLSLHELKSRDGRVIWTDHPQTSLAELGLLYRVAALTDDTVGAATALHSAWLAPTLTMTPPPPDTPPVPPQPAPPVDTTAPPTAVPVTSESSLETVTGPGNDAKVSGFTLLRNTFYDAVGYFRDFVLGDNEQREEWLRLRKADTDAGGNSGPQAAGDAAGQATAQVYGWVPLKAVRGGEDWKRQAQSLPKPPFVRVAGTGTVPVRVGPATGYTEYLTQIDRDDDWQAVLGRNGSWWQVQADATRKGWVPAALVDETGDASDVPVVNESPPPVPAGPGGTDAPSTTATQASGHYLNLANSWEGAWSVSKSGTTVTAAFQSSRSPVQYLARQNPADLLVLPAGFRPTTNRDIEVTGVHVTKTGVDYAGEPKQTFKLRVSTTGAVRYKDGSELDHVGFLRYEVGTTASGTTITWTTATAATPGTRPSLPDLSGSGTYYNQQVNWGSRWEMEREGDEVEGSFTTTRSPVEYFANQNREAQVWLPREYWPEDDERFQVKGAVRVNEDGTDSTDTRKVDFWITVRSSDGRMYYDRDASLETQGVGYLRYSVDVDWDAAPRVQVPTAPRELEVDSVTATEVELDWRSPEDNGGDSVDEYKVERYRNGRWRTEEDDISRTRYEVEDLSPHTRYSFRVAARNSAGWGPASTTVTATTRRAKPGRPRSLTATASHDRVTLDWTAPSSGAAVTGYRVSRRVGRGPYAVVVADTGSAVSFHVDWDVTAATSYSYRVRALHHGEEGNWSSARTVTTAAAPTIPGSPTALSVVPGTASQLRLAWTAPGDTGGGVTGYRVERSPDATPKVWRVVEADTGSAATTWDEGETLAADRDYHYRVRACNSAGASAASAEAVGHTRPRLRLDRPVRYPLTARAEPRADAAATATFPSLLPERTYDMTGRAGDADGWQRILSFHTSRSEPLWVPMAAGSVQGASADLSRVPGAPAGFTATAAANNRVMLTWRAPATGTAVSGYRLWRQQDAGSWARLGTDLAATATTYTDSTVTVGHAYRYRLQALSAEGAGVPSPIRALAVMATAAAPETVRNLQATAAATSLQLSWQKAATGGLPAAYRVAWQASTATEAETVTVAGTGHALTDLRPGTAYTLTVAAGNQEGEAAVASRTVSTLDAAPGTPTAVSVAVAGNGATAAWQAPVAGGYATSYEVQGKARTVAWPTGTVSRTVRNHALSDLTFAADHDLRVRAVNTVGHSAWVAVPFTSGPERPGTVRNPAVVPGADSQLQLTWQVPADHSVVTGHRIERSADVAPRVWTEVVADTGSTDTVWSDSGLAAATTYHYRVTARSAAGPGTVSEEISGTTRPQASLKATTAYPLKAYADPQTTAPVTHTWAAHDAAVKLDVAGRVGGSEGWWRVLRFGESAGGPYWLPAAAVTVTGATTDVPEAPGLPAALAATATHNRVTLTWTAPATGGTVIGYRIWRQTGTGTTAVAGADLAADVLTHVDRTVAGSTTYAYRVQALSAAGGGPRTAAVAVTTQPTPEAPEAPTALIVTPGSDSRLQLSWTAPNATGTHALAGYLVERSPDVEPRTWFALSEYINTTETRWVENDLAADTVYHYRVRAVSAAGGGAPSAAVQARTRPQLVLKADADYPLEARAWPATEAPVNHTWTAHDDTVSLDIVGRVAGAEGWYRVLRFGESADGPYWLPAAAVTVAGNTADLPQAPGIPGTPTATATHERATLTWTAPATGGTVTGYRLWRQTGEADFAVLGDDLAAGALMYADTGLTAETTYRYRLQALSAAGAGPRTAAVALTTAARPPVPGIPTNLTATPDTDSQMVLGWTAPTTGGTVAGYRIERAVAAEPLVWTEAVADTGSTATTWSDSGLAADTVYHYRVTGRNAGGLGTSSAAVRGRTRPQAALKTDAGYPLTTHRWPAAEAPTTHTWAAHDAQVVLDIAAQGAGGGGWYRVLRFGESADGPYWLPADTVTVTGSTADLSQAPGTSGTPTATATDESVTLTWTAPADGGTVTGYRLWRRSGGETAFTVLGMDLAATVLTHTDTAVATGTAYAYRVQALSATGAGPRSAAVTVTAVTTRVPGMPTGLTAAPAADHRMQLTWTAPADAGLPSLHGYRIERSADVTPRVWTVVAADTGSKATTWSDSGLAADTVYHYRVTARNTAGPGSSSAEVQGRTRPQAALKVGATYPLTAHRWPAAEAPVTHTWTEHDDTVSLDIAAQGAGGDGWYRVLRFGESTDGPYWLPADTVTVTGSTADLPQAPGTPSTPTATATDKSATLTWTAPADGGTVTGYRLWRRSGAATSFSVLGEDLAATVLTHTDTTVATGTAYDYRVQALAAAGAGPRTAAVTVTAVTPRVPGTPTALTAAPAADHQMQLTWTAPVDAGLPSLHGYRIERSADVTPRVWKVVTADTGTTATTWADADLVADTVYHYRVTARNTAGPGIPSAETQGRTRSQGLLSPQLGTYPLTAHAWPEATAPVTHTWQASDVPAVHDLVARYRGGGHWFRLLRFGHADGGPYWVPALALATAGAAPLPEAPEAPRQLKALAVTYRSVLLQWQAPRSGGTVTGYRLWRRTGATGPFTRLGTDLAATVRQHADDTVRDATIYHYRVQALAAVAGAGPGTEALRVPVPANPYALATPRGLQGLQTGAGTLQLRWTAVAGATGYDLRVWQSWTDPATNITYTRWVQLAASGTTSLQTGPDTRVPLTLTRTATLATVAGWPAAYAPWLVAVRATGPAGTSAWTDSLVVQPGAGPYRSPAPGGLTATGSATGAVTLTWTAVAGATAYVVAHDFPADATGKGGWHSLPHRGATLTQTGTTATVTGLAPAAAATARFRVQARNAAGLSLPSLPVTVTSANS</sequence>
<feature type="compositionally biased region" description="Low complexity" evidence="2">
    <location>
        <begin position="2407"/>
        <end position="2423"/>
    </location>
</feature>
<feature type="domain" description="Fibronectin type-III" evidence="3">
    <location>
        <begin position="2910"/>
        <end position="3009"/>
    </location>
</feature>
<feature type="domain" description="Fibronectin type-III" evidence="3">
    <location>
        <begin position="752"/>
        <end position="843"/>
    </location>
</feature>
<dbReference type="PANTHER" id="PTHR13817:SF73">
    <property type="entry name" value="FIBRONECTIN TYPE-III DOMAIN-CONTAINING PROTEIN"/>
    <property type="match status" value="1"/>
</dbReference>
<dbReference type="CDD" id="cd00063">
    <property type="entry name" value="FN3"/>
    <property type="match status" value="15"/>
</dbReference>
<evidence type="ECO:0000259" key="3">
    <source>
        <dbReference type="PROSITE" id="PS50853"/>
    </source>
</evidence>
<dbReference type="InterPro" id="IPR003961">
    <property type="entry name" value="FN3_dom"/>
</dbReference>
<dbReference type="InterPro" id="IPR013783">
    <property type="entry name" value="Ig-like_fold"/>
</dbReference>
<feature type="domain" description="Fibronectin type-III" evidence="3">
    <location>
        <begin position="1219"/>
        <end position="1312"/>
    </location>
</feature>
<gene>
    <name evidence="4" type="ORF">F4Y08_10070</name>
</gene>
<dbReference type="Pfam" id="PF00041">
    <property type="entry name" value="fn3"/>
    <property type="match status" value="12"/>
</dbReference>
<evidence type="ECO:0000313" key="4">
    <source>
        <dbReference type="EMBL" id="MYD90663.1"/>
    </source>
</evidence>
<feature type="domain" description="Fibronectin type-III" evidence="3">
    <location>
        <begin position="2132"/>
        <end position="2230"/>
    </location>
</feature>
<dbReference type="PROSITE" id="PS50853">
    <property type="entry name" value="FN3"/>
    <property type="match status" value="17"/>
</dbReference>
<comment type="caution">
    <text evidence="4">The sequence shown here is derived from an EMBL/GenBank/DDBJ whole genome shotgun (WGS) entry which is preliminary data.</text>
</comment>
<feature type="domain" description="Fibronectin type-III" evidence="3">
    <location>
        <begin position="1580"/>
        <end position="1674"/>
    </location>
</feature>
<feature type="domain" description="Fibronectin type-III" evidence="3">
    <location>
        <begin position="1857"/>
        <end position="1951"/>
    </location>
</feature>
<feature type="compositionally biased region" description="Pro residues" evidence="2">
    <location>
        <begin position="251"/>
        <end position="267"/>
    </location>
</feature>
<feature type="region of interest" description="Disordered" evidence="2">
    <location>
        <begin position="2402"/>
        <end position="2423"/>
    </location>
</feature>
<dbReference type="SUPFAM" id="SSF49265">
    <property type="entry name" value="Fibronectin type III"/>
    <property type="match status" value="10"/>
</dbReference>
<feature type="domain" description="Fibronectin type-III" evidence="3">
    <location>
        <begin position="1957"/>
        <end position="2051"/>
    </location>
</feature>
<feature type="domain" description="Fibronectin type-III" evidence="3">
    <location>
        <begin position="1405"/>
        <end position="1499"/>
    </location>
</feature>
<name>A0A6B1DVF9_9CHLR</name>
<evidence type="ECO:0000256" key="2">
    <source>
        <dbReference type="SAM" id="MobiDB-lite"/>
    </source>
</evidence>
<evidence type="ECO:0000256" key="1">
    <source>
        <dbReference type="ARBA" id="ARBA00022737"/>
    </source>
</evidence>
<feature type="compositionally biased region" description="Low complexity" evidence="2">
    <location>
        <begin position="268"/>
        <end position="280"/>
    </location>
</feature>
<proteinExistence type="predicted"/>
<feature type="domain" description="Fibronectin type-III" evidence="3">
    <location>
        <begin position="844"/>
        <end position="938"/>
    </location>
</feature>
<dbReference type="InterPro" id="IPR050964">
    <property type="entry name" value="Striated_Muscle_Regulatory"/>
</dbReference>
<feature type="domain" description="Fibronectin type-III" evidence="3">
    <location>
        <begin position="2689"/>
        <end position="2783"/>
    </location>
</feature>
<dbReference type="EMBL" id="VXPY01000072">
    <property type="protein sequence ID" value="MYD90663.1"/>
    <property type="molecule type" value="Genomic_DNA"/>
</dbReference>
<dbReference type="SMART" id="SM00060">
    <property type="entry name" value="FN3"/>
    <property type="match status" value="19"/>
</dbReference>
<dbReference type="Gene3D" id="2.60.40.10">
    <property type="entry name" value="Immunoglobulins"/>
    <property type="match status" value="17"/>
</dbReference>
<feature type="domain" description="Fibronectin type-III" evidence="3">
    <location>
        <begin position="2506"/>
        <end position="2605"/>
    </location>
</feature>
<accession>A0A6B1DVF9</accession>
<feature type="domain" description="Fibronectin type-III" evidence="3">
    <location>
        <begin position="1680"/>
        <end position="1776"/>
    </location>
</feature>
<organism evidence="4">
    <name type="scientific">Caldilineaceae bacterium SB0662_bin_9</name>
    <dbReference type="NCBI Taxonomy" id="2605258"/>
    <lineage>
        <taxon>Bacteria</taxon>
        <taxon>Bacillati</taxon>
        <taxon>Chloroflexota</taxon>
        <taxon>Caldilineae</taxon>
        <taxon>Caldilineales</taxon>
        <taxon>Caldilineaceae</taxon>
    </lineage>
</organism>
<dbReference type="PANTHER" id="PTHR13817">
    <property type="entry name" value="TITIN"/>
    <property type="match status" value="1"/>
</dbReference>
<feature type="domain" description="Fibronectin type-III" evidence="3">
    <location>
        <begin position="1313"/>
        <end position="1402"/>
    </location>
</feature>
<feature type="domain" description="Fibronectin type-III" evidence="3">
    <location>
        <begin position="2232"/>
        <end position="2328"/>
    </location>
</feature>
<protein>
    <recommendedName>
        <fullName evidence="3">Fibronectin type-III domain-containing protein</fullName>
    </recommendedName>
</protein>